<protein>
    <submittedName>
        <fullName evidence="1">Uncharacterized protein</fullName>
    </submittedName>
</protein>
<organism evidence="1 2">
    <name type="scientific">Caerostris darwini</name>
    <dbReference type="NCBI Taxonomy" id="1538125"/>
    <lineage>
        <taxon>Eukaryota</taxon>
        <taxon>Metazoa</taxon>
        <taxon>Ecdysozoa</taxon>
        <taxon>Arthropoda</taxon>
        <taxon>Chelicerata</taxon>
        <taxon>Arachnida</taxon>
        <taxon>Araneae</taxon>
        <taxon>Araneomorphae</taxon>
        <taxon>Entelegynae</taxon>
        <taxon>Araneoidea</taxon>
        <taxon>Araneidae</taxon>
        <taxon>Caerostris</taxon>
    </lineage>
</organism>
<sequence length="111" mass="12626">MVQQWQELNCATLEQCETNRTINKAKPFGAFVLCAMPRMAGKGIFVFHPGNVKKRCHGGKPLLLHERLLTSAKDGTKNSFPLEHSCRTTLPPYHIFQAVNKFLLEKRLAFE</sequence>
<accession>A0AAV4MD63</accession>
<name>A0AAV4MD63_9ARAC</name>
<dbReference type="EMBL" id="BPLQ01000329">
    <property type="protein sequence ID" value="GIX70011.1"/>
    <property type="molecule type" value="Genomic_DNA"/>
</dbReference>
<dbReference type="Proteomes" id="UP001054837">
    <property type="component" value="Unassembled WGS sequence"/>
</dbReference>
<evidence type="ECO:0000313" key="1">
    <source>
        <dbReference type="EMBL" id="GIX70011.1"/>
    </source>
</evidence>
<dbReference type="AlphaFoldDB" id="A0AAV4MD63"/>
<evidence type="ECO:0000313" key="2">
    <source>
        <dbReference type="Proteomes" id="UP001054837"/>
    </source>
</evidence>
<proteinExistence type="predicted"/>
<comment type="caution">
    <text evidence="1">The sequence shown here is derived from an EMBL/GenBank/DDBJ whole genome shotgun (WGS) entry which is preliminary data.</text>
</comment>
<gene>
    <name evidence="1" type="ORF">CDAR_573691</name>
</gene>
<keyword evidence="2" id="KW-1185">Reference proteome</keyword>
<reference evidence="1 2" key="1">
    <citation type="submission" date="2021-06" db="EMBL/GenBank/DDBJ databases">
        <title>Caerostris darwini draft genome.</title>
        <authorList>
            <person name="Kono N."/>
            <person name="Arakawa K."/>
        </authorList>
    </citation>
    <scope>NUCLEOTIDE SEQUENCE [LARGE SCALE GENOMIC DNA]</scope>
</reference>